<evidence type="ECO:0000256" key="1">
    <source>
        <dbReference type="SAM" id="Coils"/>
    </source>
</evidence>
<protein>
    <submittedName>
        <fullName evidence="2">Uncharacterized protein</fullName>
    </submittedName>
</protein>
<reference evidence="3" key="1">
    <citation type="submission" date="2023-07" db="EMBL/GenBank/DDBJ databases">
        <title>Myceligenerans salitolerans sp. nov., a halotolerant actinomycete isolated from a salt lake in Xinjiang, China.</title>
        <authorList>
            <person name="Guan T."/>
        </authorList>
    </citation>
    <scope>NUCLEOTIDE SEQUENCE [LARGE SCALE GENOMIC DNA]</scope>
    <source>
        <strain evidence="3">XHU 5031</strain>
    </source>
</reference>
<organism evidence="2 3">
    <name type="scientific">Myceligenerans salitolerans</name>
    <dbReference type="NCBI Taxonomy" id="1230528"/>
    <lineage>
        <taxon>Bacteria</taxon>
        <taxon>Bacillati</taxon>
        <taxon>Actinomycetota</taxon>
        <taxon>Actinomycetes</taxon>
        <taxon>Micrococcales</taxon>
        <taxon>Promicromonosporaceae</taxon>
        <taxon>Myceligenerans</taxon>
    </lineage>
</organism>
<comment type="caution">
    <text evidence="2">The sequence shown here is derived from an EMBL/GenBank/DDBJ whole genome shotgun (WGS) entry which is preliminary data.</text>
</comment>
<keyword evidence="1" id="KW-0175">Coiled coil</keyword>
<sequence>MILTLVLAGYLWVTTTQWQRTAQEWEGEARDHAAEAAALGRQLDGVNAELAAARDQLATATGRISELANEKAQLGDENVASRQHLDYQARVSEAAAKVAVALGQCVDAQEQLIGYLEDADAYDAADLTRFKNQVGELCDKAGDANDALQQELAS</sequence>
<dbReference type="Proteomes" id="UP000664617">
    <property type="component" value="Unassembled WGS sequence"/>
</dbReference>
<gene>
    <name evidence="2" type="ORF">J0911_01700</name>
</gene>
<keyword evidence="3" id="KW-1185">Reference proteome</keyword>
<evidence type="ECO:0000313" key="2">
    <source>
        <dbReference type="EMBL" id="MBO0607741.1"/>
    </source>
</evidence>
<evidence type="ECO:0000313" key="3">
    <source>
        <dbReference type="Proteomes" id="UP000664617"/>
    </source>
</evidence>
<accession>A0ABS3I551</accession>
<dbReference type="EMBL" id="JAFMPK010000016">
    <property type="protein sequence ID" value="MBO0607741.1"/>
    <property type="molecule type" value="Genomic_DNA"/>
</dbReference>
<proteinExistence type="predicted"/>
<name>A0ABS3I551_9MICO</name>
<feature type="coiled-coil region" evidence="1">
    <location>
        <begin position="36"/>
        <end position="77"/>
    </location>
</feature>